<comment type="caution">
    <text evidence="1">The sequence shown here is derived from an EMBL/GenBank/DDBJ whole genome shotgun (WGS) entry which is preliminary data.</text>
</comment>
<proteinExistence type="predicted"/>
<accession>A0AAD7NF76</accession>
<gene>
    <name evidence="1" type="ORF">DFH07DRAFT_919534</name>
</gene>
<dbReference type="Proteomes" id="UP001215280">
    <property type="component" value="Unassembled WGS sequence"/>
</dbReference>
<dbReference type="InterPro" id="IPR032675">
    <property type="entry name" value="LRR_dom_sf"/>
</dbReference>
<protein>
    <recommendedName>
        <fullName evidence="3">F-box domain-containing protein</fullName>
    </recommendedName>
</protein>
<reference evidence="1" key="1">
    <citation type="submission" date="2023-03" db="EMBL/GenBank/DDBJ databases">
        <title>Massive genome expansion in bonnet fungi (Mycena s.s.) driven by repeated elements and novel gene families across ecological guilds.</title>
        <authorList>
            <consortium name="Lawrence Berkeley National Laboratory"/>
            <person name="Harder C.B."/>
            <person name="Miyauchi S."/>
            <person name="Viragh M."/>
            <person name="Kuo A."/>
            <person name="Thoen E."/>
            <person name="Andreopoulos B."/>
            <person name="Lu D."/>
            <person name="Skrede I."/>
            <person name="Drula E."/>
            <person name="Henrissat B."/>
            <person name="Morin E."/>
            <person name="Kohler A."/>
            <person name="Barry K."/>
            <person name="LaButti K."/>
            <person name="Morin E."/>
            <person name="Salamov A."/>
            <person name="Lipzen A."/>
            <person name="Mereny Z."/>
            <person name="Hegedus B."/>
            <person name="Baldrian P."/>
            <person name="Stursova M."/>
            <person name="Weitz H."/>
            <person name="Taylor A."/>
            <person name="Grigoriev I.V."/>
            <person name="Nagy L.G."/>
            <person name="Martin F."/>
            <person name="Kauserud H."/>
        </authorList>
    </citation>
    <scope>NUCLEOTIDE SEQUENCE</scope>
    <source>
        <strain evidence="1">CBHHK188m</strain>
    </source>
</reference>
<dbReference type="Gene3D" id="3.80.10.10">
    <property type="entry name" value="Ribonuclease Inhibitor"/>
    <property type="match status" value="1"/>
</dbReference>
<organism evidence="1 2">
    <name type="scientific">Mycena maculata</name>
    <dbReference type="NCBI Taxonomy" id="230809"/>
    <lineage>
        <taxon>Eukaryota</taxon>
        <taxon>Fungi</taxon>
        <taxon>Dikarya</taxon>
        <taxon>Basidiomycota</taxon>
        <taxon>Agaricomycotina</taxon>
        <taxon>Agaricomycetes</taxon>
        <taxon>Agaricomycetidae</taxon>
        <taxon>Agaricales</taxon>
        <taxon>Marasmiineae</taxon>
        <taxon>Mycenaceae</taxon>
        <taxon>Mycena</taxon>
    </lineage>
</organism>
<name>A0AAD7NF76_9AGAR</name>
<evidence type="ECO:0000313" key="1">
    <source>
        <dbReference type="EMBL" id="KAJ7757709.1"/>
    </source>
</evidence>
<dbReference type="EMBL" id="JARJLG010000057">
    <property type="protein sequence ID" value="KAJ7757709.1"/>
    <property type="molecule type" value="Genomic_DNA"/>
</dbReference>
<sequence>MTTGACPRCGFPESAPAISAALPTSLCPELRRSNTAPSDSQYREFRREMETAASALSEIDVKMRYLQRVLNDLADRRQALLDFIADHRRVVTPLRTFPNEILSEIFVQCAERDPSCKWDPRTNPEWILVQVCRRWRTVALSTPRIWGRIFISDEISKRWLESRRISEASVKTILSRQLERSGEVPLAINFSVHVLDLPDAVAQNILDALFLAAYRWQDVNLCVTAYHRFFQPHTPTTSFPQLRTLFLNHEYQPTASMSNSNDPCQFFKSVPCLKELGFRGHSHSHAPWVLTRIHAFPLSQIKKLILKTHFYQMSDALNILRSALNVVELSLEEWYKRKEDTVIQYTPVILQSLRTLSFKEADTSVLSHIVVPALRELAIDGYSPLADQTVFLTRAGSSLTHLTLQHTNSSESETLLYVLTLTPHIVHLALDSSRFCLDEHFMRALTCGTGAQNLVPSVMSLELRDYFTCEGSMLVEMLRSRCAPGSLRSVVLNLRRWRGSPLDLLTFETLRWDRGLEISLVD</sequence>
<evidence type="ECO:0008006" key="3">
    <source>
        <dbReference type="Google" id="ProtNLM"/>
    </source>
</evidence>
<keyword evidence="2" id="KW-1185">Reference proteome</keyword>
<evidence type="ECO:0000313" key="2">
    <source>
        <dbReference type="Proteomes" id="UP001215280"/>
    </source>
</evidence>
<dbReference type="SUPFAM" id="SSF52047">
    <property type="entry name" value="RNI-like"/>
    <property type="match status" value="1"/>
</dbReference>
<dbReference type="AlphaFoldDB" id="A0AAD7NF76"/>